<accession>A0A9D3PR03</accession>
<evidence type="ECO:0000313" key="4">
    <source>
        <dbReference type="Proteomes" id="UP001046870"/>
    </source>
</evidence>
<dbReference type="EMBL" id="JAFDVH010000013">
    <property type="protein sequence ID" value="KAG7466065.1"/>
    <property type="molecule type" value="Genomic_DNA"/>
</dbReference>
<dbReference type="InterPro" id="IPR016024">
    <property type="entry name" value="ARM-type_fold"/>
</dbReference>
<dbReference type="AlphaFoldDB" id="A0A9D3PR03"/>
<feature type="compositionally biased region" description="Polar residues" evidence="1">
    <location>
        <begin position="7"/>
        <end position="21"/>
    </location>
</feature>
<sequence>MRIPDHQTGSRQTKQQTSASFQAKERSQERAYPDLSKGTSTGVGCSPPKQLPTQSATSRPQLCSQPVPSVGLSRVDQGRTRGNEDQLDLVRDQEDSPEEILAALRSKVIAFHTESAKEPPVLSRSTLEKARERWSVEIERVKRERERRNEFGERGEKGSDPEQSTSVLSVPKENNRINRELALRRRMSFSHQGAHRSSLPSISTTNQRRRNSCVPPGFTLQPDLQEEEWGGDSAEEKPRPFSQPELRLSQALRDLRSQDWKVRWEGLSILYTLAICHPDTLQAQLHQASEMVTQEVLSLRSGVSRAAMQTLGAMCRGLKGIVDGELESVIRVLLLKVGDTNEFLREEAQEALRTAVETATPTRALATLIATGAAHRNPASRCSAAEMMLSILEREGAERVLGGTRAEQEQLIQTVVTLAQDCQQDTRFYGRHMLSILMSHPKCDDLTQQCLTSHDLHFLSSAQQKAGGDVEMEFLQPQGRRASRVSSSVRTVARGQTNRGKALGATGAMQAHPSSGRMSVGGTEQELRQRQGMERGCLHEAAARPLQKEARLEELQTLLSAIEHTERSRGVTLLLELSVQHTPLIAGNISMVWEWFRPCLQDPNRKLCLLAHSAATLIASLLGNSLSPILSSLVTEATDILSAEQPGITHFAVTLLDCLIAHCGLSITPSVIQLTI</sequence>
<evidence type="ECO:0000313" key="3">
    <source>
        <dbReference type="EMBL" id="KAG7466065.1"/>
    </source>
</evidence>
<dbReference type="GO" id="GO:0005881">
    <property type="term" value="C:cytoplasmic microtubule"/>
    <property type="evidence" value="ECO:0007669"/>
    <property type="project" value="TreeGrafter"/>
</dbReference>
<gene>
    <name evidence="3" type="ORF">MATL_G00160890</name>
</gene>
<feature type="compositionally biased region" description="Basic and acidic residues" evidence="1">
    <location>
        <begin position="76"/>
        <end position="86"/>
    </location>
</feature>
<dbReference type="GO" id="GO:0008017">
    <property type="term" value="F:microtubule binding"/>
    <property type="evidence" value="ECO:0007669"/>
    <property type="project" value="TreeGrafter"/>
</dbReference>
<proteinExistence type="predicted"/>
<feature type="region of interest" description="Disordered" evidence="1">
    <location>
        <begin position="500"/>
        <end position="529"/>
    </location>
</feature>
<comment type="caution">
    <text evidence="3">The sequence shown here is derived from an EMBL/GenBank/DDBJ whole genome shotgun (WGS) entry which is preliminary data.</text>
</comment>
<dbReference type="InterPro" id="IPR024395">
    <property type="entry name" value="CLASP_N_dom"/>
</dbReference>
<dbReference type="GO" id="GO:0000226">
    <property type="term" value="P:microtubule cytoskeleton organization"/>
    <property type="evidence" value="ECO:0007669"/>
    <property type="project" value="TreeGrafter"/>
</dbReference>
<dbReference type="Pfam" id="PF12348">
    <property type="entry name" value="CLASP_N"/>
    <property type="match status" value="1"/>
</dbReference>
<dbReference type="Gene3D" id="1.25.10.10">
    <property type="entry name" value="Leucine-rich Repeat Variant"/>
    <property type="match status" value="2"/>
</dbReference>
<dbReference type="SMART" id="SM01349">
    <property type="entry name" value="TOG"/>
    <property type="match status" value="1"/>
</dbReference>
<dbReference type="OrthoDB" id="5870094at2759"/>
<dbReference type="GO" id="GO:0005929">
    <property type="term" value="C:cilium"/>
    <property type="evidence" value="ECO:0007669"/>
    <property type="project" value="TreeGrafter"/>
</dbReference>
<dbReference type="InterPro" id="IPR034085">
    <property type="entry name" value="TOG"/>
</dbReference>
<keyword evidence="4" id="KW-1185">Reference proteome</keyword>
<evidence type="ECO:0000256" key="1">
    <source>
        <dbReference type="SAM" id="MobiDB-lite"/>
    </source>
</evidence>
<feature type="domain" description="TOG" evidence="2">
    <location>
        <begin position="235"/>
        <end position="472"/>
    </location>
</feature>
<protein>
    <recommendedName>
        <fullName evidence="2">TOG domain-containing protein</fullName>
    </recommendedName>
</protein>
<feature type="region of interest" description="Disordered" evidence="1">
    <location>
        <begin position="144"/>
        <end position="173"/>
    </location>
</feature>
<feature type="compositionally biased region" description="Basic and acidic residues" evidence="1">
    <location>
        <begin position="23"/>
        <end position="32"/>
    </location>
</feature>
<organism evidence="3 4">
    <name type="scientific">Megalops atlanticus</name>
    <name type="common">Tarpon</name>
    <name type="synonym">Clupea gigantea</name>
    <dbReference type="NCBI Taxonomy" id="7932"/>
    <lineage>
        <taxon>Eukaryota</taxon>
        <taxon>Metazoa</taxon>
        <taxon>Chordata</taxon>
        <taxon>Craniata</taxon>
        <taxon>Vertebrata</taxon>
        <taxon>Euteleostomi</taxon>
        <taxon>Actinopterygii</taxon>
        <taxon>Neopterygii</taxon>
        <taxon>Teleostei</taxon>
        <taxon>Elopiformes</taxon>
        <taxon>Megalopidae</taxon>
        <taxon>Megalops</taxon>
    </lineage>
</organism>
<dbReference type="Proteomes" id="UP001046870">
    <property type="component" value="Chromosome 13"/>
</dbReference>
<feature type="compositionally biased region" description="Basic and acidic residues" evidence="1">
    <location>
        <begin position="144"/>
        <end position="160"/>
    </location>
</feature>
<feature type="region of interest" description="Disordered" evidence="1">
    <location>
        <begin position="1"/>
        <end position="86"/>
    </location>
</feature>
<name>A0A9D3PR03_MEGAT</name>
<dbReference type="PANTHER" id="PTHR21567">
    <property type="entry name" value="CLASP"/>
    <property type="match status" value="1"/>
</dbReference>
<feature type="compositionally biased region" description="Polar residues" evidence="1">
    <location>
        <begin position="51"/>
        <end position="67"/>
    </location>
</feature>
<reference evidence="3" key="1">
    <citation type="submission" date="2021-01" db="EMBL/GenBank/DDBJ databases">
        <authorList>
            <person name="Zahm M."/>
            <person name="Roques C."/>
            <person name="Cabau C."/>
            <person name="Klopp C."/>
            <person name="Donnadieu C."/>
            <person name="Jouanno E."/>
            <person name="Lampietro C."/>
            <person name="Louis A."/>
            <person name="Herpin A."/>
            <person name="Echchiki A."/>
            <person name="Berthelot C."/>
            <person name="Parey E."/>
            <person name="Roest-Crollius H."/>
            <person name="Braasch I."/>
            <person name="Postlethwait J."/>
            <person name="Bobe J."/>
            <person name="Montfort J."/>
            <person name="Bouchez O."/>
            <person name="Begum T."/>
            <person name="Mejri S."/>
            <person name="Adams A."/>
            <person name="Chen W.-J."/>
            <person name="Guiguen Y."/>
        </authorList>
    </citation>
    <scope>NUCLEOTIDE SEQUENCE</scope>
    <source>
        <strain evidence="3">YG-15Mar2019-1</strain>
        <tissue evidence="3">Brain</tissue>
    </source>
</reference>
<dbReference type="PANTHER" id="PTHR21567:SF42">
    <property type="entry name" value="TOG ARRAY REGULATOR OF AXONEMAL MICROTUBULES PROTEIN 2"/>
    <property type="match status" value="1"/>
</dbReference>
<dbReference type="SUPFAM" id="SSF48371">
    <property type="entry name" value="ARM repeat"/>
    <property type="match status" value="1"/>
</dbReference>
<feature type="region of interest" description="Disordered" evidence="1">
    <location>
        <begin position="189"/>
        <end position="245"/>
    </location>
</feature>
<evidence type="ECO:0000259" key="2">
    <source>
        <dbReference type="SMART" id="SM01349"/>
    </source>
</evidence>
<dbReference type="InterPro" id="IPR011989">
    <property type="entry name" value="ARM-like"/>
</dbReference>